<dbReference type="GO" id="GO:0031146">
    <property type="term" value="P:SCF-dependent proteasomal ubiquitin-dependent protein catabolic process"/>
    <property type="evidence" value="ECO:0007669"/>
    <property type="project" value="TreeGrafter"/>
</dbReference>
<dbReference type="AlphaFoldDB" id="A0A5M3MZN3"/>
<sequence>MHNCLRVAEILYEVCWHVRSQSYYYGMTRDLARLARVSNLFHDPALDALYYKVMGIYKVFMTLPRDSWVINEGGAFSFTRPLQASDWECVFRCSRRVRRLFEPKGGSPKLSEEAYDIICLSPDPLFLGLQSLKWGCEAFHSNFVLFCCGPRVKNLDLSYVPTEFFPSLSTISATCQNLRELEVDPANFEDSDIHQRALEEALPTMHFLRKLSLYVMSSLTLLRVIDKLPSLRELKIRALTDPEIWSSSSSQDTNFSFSSIDSLSIWHSPFPAIARTLDVIGRLPRVETFEGISISEEGVEHVIRSIASQLDPARLAAVSLGSISGFVPSATPLDVTCLGLLKPFVNIETISIVTCIRFSLDDDDISSLSSSWPKLRHLTLEGGDQANWYHDKKPTLKGIKTLSHNCPQLSDVNISIDIRTRCEISQLADDRRHQNLSTLSIGCAPIEHSDIQLIASFLVSLTAKPLVHRVVIQSQDRSRLTTMHDCFQIPELLDKICGEVMNYDDIDRSSRSLVKLAQTCKLFTEPSLNAVYFEIRGLDRLFMLFPRDTWRLSDHGTFHFSRKLKLSDWEIFDANSHRIKRMFQPEDSVKLRKNVYEAIALSPHLPLLPNLRAIYWAESKADLPGYFIRCLCSPNIAVLGMRGIPSNFIPLVSAIGVSCSGLQKLHVHIHNNSDVGDFRQVLMESLPHMSNLRLLDLDIAPDCSLLSVISKLALQDLTTRSFEVSHTVKQCVNGNNQWVSLRSICLVRASSSSIPTLLGHIGYLPNVSVLKYLDVGNPQIHIKGILEAKNRHFDHAALSVFTLQESKFDIGWPIDDNPNEDVNAANATEGVDFSSFIPMTSWVHLQKLIMRSSSLPYLNDDTLATLANSFPSLRVFHAHAMSTGLSGSRNFSSVTFKGLDILLQRCLLLEDINLTINATVPYKTTGSKVSRNTRITTLNIGDSQIDNPVYVASILRYLLPHLRNVRTSCYAERRRELWKQVNLIVFASYAHRLYEKELARAEEEESFAEIWLPSTNFLETSAEMNMNFNDEYKNDGIAFW</sequence>
<evidence type="ECO:0008006" key="3">
    <source>
        <dbReference type="Google" id="ProtNLM"/>
    </source>
</evidence>
<evidence type="ECO:0000313" key="1">
    <source>
        <dbReference type="EMBL" id="EIW84623.1"/>
    </source>
</evidence>
<dbReference type="GeneID" id="19208755"/>
<dbReference type="Proteomes" id="UP000053558">
    <property type="component" value="Unassembled WGS sequence"/>
</dbReference>
<dbReference type="PANTHER" id="PTHR13318:SF95">
    <property type="entry name" value="F-BOX PROTEIN YLR352W"/>
    <property type="match status" value="1"/>
</dbReference>
<protein>
    <recommendedName>
        <fullName evidence="3">F-box domain-containing protein</fullName>
    </recommendedName>
</protein>
<dbReference type="PANTHER" id="PTHR13318">
    <property type="entry name" value="PARTNER OF PAIRED, ISOFORM B-RELATED"/>
    <property type="match status" value="1"/>
</dbReference>
<name>A0A5M3MZN3_CONPW</name>
<organism evidence="1 2">
    <name type="scientific">Coniophora puteana (strain RWD-64-598)</name>
    <name type="common">Brown rot fungus</name>
    <dbReference type="NCBI Taxonomy" id="741705"/>
    <lineage>
        <taxon>Eukaryota</taxon>
        <taxon>Fungi</taxon>
        <taxon>Dikarya</taxon>
        <taxon>Basidiomycota</taxon>
        <taxon>Agaricomycotina</taxon>
        <taxon>Agaricomycetes</taxon>
        <taxon>Agaricomycetidae</taxon>
        <taxon>Boletales</taxon>
        <taxon>Coniophorineae</taxon>
        <taxon>Coniophoraceae</taxon>
        <taxon>Coniophora</taxon>
    </lineage>
</organism>
<dbReference type="InterPro" id="IPR032675">
    <property type="entry name" value="LRR_dom_sf"/>
</dbReference>
<dbReference type="RefSeq" id="XP_007764148.1">
    <property type="nucleotide sequence ID" value="XM_007765958.1"/>
</dbReference>
<dbReference type="EMBL" id="JH711574">
    <property type="protein sequence ID" value="EIW84623.1"/>
    <property type="molecule type" value="Genomic_DNA"/>
</dbReference>
<accession>A0A5M3MZN3</accession>
<dbReference type="Gene3D" id="3.80.10.10">
    <property type="entry name" value="Ribonuclease Inhibitor"/>
    <property type="match status" value="2"/>
</dbReference>
<dbReference type="OrthoDB" id="3255541at2759"/>
<keyword evidence="2" id="KW-1185">Reference proteome</keyword>
<reference evidence="2" key="1">
    <citation type="journal article" date="2012" name="Science">
        <title>The Paleozoic origin of enzymatic lignin decomposition reconstructed from 31 fungal genomes.</title>
        <authorList>
            <person name="Floudas D."/>
            <person name="Binder M."/>
            <person name="Riley R."/>
            <person name="Barry K."/>
            <person name="Blanchette R.A."/>
            <person name="Henrissat B."/>
            <person name="Martinez A.T."/>
            <person name="Otillar R."/>
            <person name="Spatafora J.W."/>
            <person name="Yadav J.S."/>
            <person name="Aerts A."/>
            <person name="Benoit I."/>
            <person name="Boyd A."/>
            <person name="Carlson A."/>
            <person name="Copeland A."/>
            <person name="Coutinho P.M."/>
            <person name="de Vries R.P."/>
            <person name="Ferreira P."/>
            <person name="Findley K."/>
            <person name="Foster B."/>
            <person name="Gaskell J."/>
            <person name="Glotzer D."/>
            <person name="Gorecki P."/>
            <person name="Heitman J."/>
            <person name="Hesse C."/>
            <person name="Hori C."/>
            <person name="Igarashi K."/>
            <person name="Jurgens J.A."/>
            <person name="Kallen N."/>
            <person name="Kersten P."/>
            <person name="Kohler A."/>
            <person name="Kuees U."/>
            <person name="Kumar T.K.A."/>
            <person name="Kuo A."/>
            <person name="LaButti K."/>
            <person name="Larrondo L.F."/>
            <person name="Lindquist E."/>
            <person name="Ling A."/>
            <person name="Lombard V."/>
            <person name="Lucas S."/>
            <person name="Lundell T."/>
            <person name="Martin R."/>
            <person name="McLaughlin D.J."/>
            <person name="Morgenstern I."/>
            <person name="Morin E."/>
            <person name="Murat C."/>
            <person name="Nagy L.G."/>
            <person name="Nolan M."/>
            <person name="Ohm R.A."/>
            <person name="Patyshakuliyeva A."/>
            <person name="Rokas A."/>
            <person name="Ruiz-Duenas F.J."/>
            <person name="Sabat G."/>
            <person name="Salamov A."/>
            <person name="Samejima M."/>
            <person name="Schmutz J."/>
            <person name="Slot J.C."/>
            <person name="St John F."/>
            <person name="Stenlid J."/>
            <person name="Sun H."/>
            <person name="Sun S."/>
            <person name="Syed K."/>
            <person name="Tsang A."/>
            <person name="Wiebenga A."/>
            <person name="Young D."/>
            <person name="Pisabarro A."/>
            <person name="Eastwood D.C."/>
            <person name="Martin F."/>
            <person name="Cullen D."/>
            <person name="Grigoriev I.V."/>
            <person name="Hibbett D.S."/>
        </authorList>
    </citation>
    <scope>NUCLEOTIDE SEQUENCE [LARGE SCALE GENOMIC DNA]</scope>
    <source>
        <strain evidence="2">RWD-64-598 SS2</strain>
    </source>
</reference>
<dbReference type="SUPFAM" id="SSF52047">
    <property type="entry name" value="RNI-like"/>
    <property type="match status" value="2"/>
</dbReference>
<dbReference type="KEGG" id="cput:CONPUDRAFT_69676"/>
<gene>
    <name evidence="1" type="ORF">CONPUDRAFT_69676</name>
</gene>
<comment type="caution">
    <text evidence="1">The sequence shown here is derived from an EMBL/GenBank/DDBJ whole genome shotgun (WGS) entry which is preliminary data.</text>
</comment>
<dbReference type="GO" id="GO:0019005">
    <property type="term" value="C:SCF ubiquitin ligase complex"/>
    <property type="evidence" value="ECO:0007669"/>
    <property type="project" value="TreeGrafter"/>
</dbReference>
<evidence type="ECO:0000313" key="2">
    <source>
        <dbReference type="Proteomes" id="UP000053558"/>
    </source>
</evidence>
<proteinExistence type="predicted"/>